<dbReference type="Gene3D" id="2.40.440.10">
    <property type="entry name" value="L,D-transpeptidase catalytic domain-like"/>
    <property type="match status" value="1"/>
</dbReference>
<evidence type="ECO:0000313" key="10">
    <source>
        <dbReference type="Proteomes" id="UP000500938"/>
    </source>
</evidence>
<feature type="active site" description="Nucleophile" evidence="7">
    <location>
        <position position="476"/>
    </location>
</feature>
<feature type="active site" description="Proton donor/acceptor" evidence="7">
    <location>
        <position position="457"/>
    </location>
</feature>
<keyword evidence="4 7" id="KW-0133">Cell shape</keyword>
<keyword evidence="10" id="KW-1185">Reference proteome</keyword>
<protein>
    <submittedName>
        <fullName evidence="9">L,D-transpeptidase family protein</fullName>
    </submittedName>
</protein>
<dbReference type="InterPro" id="IPR038063">
    <property type="entry name" value="Transpep_catalytic_dom"/>
</dbReference>
<evidence type="ECO:0000256" key="1">
    <source>
        <dbReference type="ARBA" id="ARBA00004752"/>
    </source>
</evidence>
<dbReference type="UniPathway" id="UPA00219"/>
<reference evidence="9 10" key="1">
    <citation type="submission" date="2020-05" db="EMBL/GenBank/DDBJ databases">
        <title>Complete genome sequence of Gemmatimonas greenlandica TET16.</title>
        <authorList>
            <person name="Zeng Y."/>
        </authorList>
    </citation>
    <scope>NUCLEOTIDE SEQUENCE [LARGE SCALE GENOMIC DNA]</scope>
    <source>
        <strain evidence="9 10">TET16</strain>
    </source>
</reference>
<sequence length="572" mass="62395">MSATRRGVLLTCSLAALLVVGCKGRTAPNAAKEWTPSPGDLVMGVPIGDVTSSIQAQLATRPESVPADRWRHIKQLYTTYGNVPLWLEKDGFSQSRSKALLRAVVDVRTDALRLDGYPLDELVATVGAVQATKQASATQLANADVLLTATYVELAEDLLTGQVDPKSIEQDWHIAVGHEPIDSAVARSLRDPQLDSAIARMRPRDADYDALRRSLVRFQSIVAGGGWAVVPAGKALKPRQADKPARIAALRERLRVEGFGAPGGASGAASDVAPSGAAGANVYNTELAGLVADFQARHGIAVDSALGAETMQSLNVPAQYRLAQIAANLERYRWLPRSFGGRYIIVNVPAFRLEAHDSTSTLEMKVIVGEEFEGKTTPVFADSMETVVFRPYWNITPDIQEKETEPKIAEDSKYMEANDLEYFKDGGETRIRQKPGPKNSLGLVKFLFPNAFNIYLHDTPDDALFAKDVRAFSHGCIRLEKPDELAQWVLGWEPARVDSAMQQGTDNQSTKLAKKIPVYIVYATAYERDGQLYFGNDLYSRDAALVKAVSGSIAPTETALRSLEALRKLVQD</sequence>
<dbReference type="InterPro" id="IPR045380">
    <property type="entry name" value="LD_TPept_scaffold_dom"/>
</dbReference>
<dbReference type="GO" id="GO:0004180">
    <property type="term" value="F:carboxypeptidase activity"/>
    <property type="evidence" value="ECO:0007669"/>
    <property type="project" value="UniProtKB-ARBA"/>
</dbReference>
<dbReference type="GO" id="GO:0016740">
    <property type="term" value="F:transferase activity"/>
    <property type="evidence" value="ECO:0007669"/>
    <property type="project" value="UniProtKB-KW"/>
</dbReference>
<dbReference type="Pfam" id="PF20142">
    <property type="entry name" value="Scaffold"/>
    <property type="match status" value="1"/>
</dbReference>
<dbReference type="InterPro" id="IPR052905">
    <property type="entry name" value="LD-transpeptidase_YkuD-like"/>
</dbReference>
<dbReference type="CDD" id="cd16913">
    <property type="entry name" value="YkuD_like"/>
    <property type="match status" value="1"/>
</dbReference>
<evidence type="ECO:0000256" key="7">
    <source>
        <dbReference type="PROSITE-ProRule" id="PRU01373"/>
    </source>
</evidence>
<dbReference type="AlphaFoldDB" id="A0A6M4IVX2"/>
<comment type="similarity">
    <text evidence="2">Belongs to the YkuD family.</text>
</comment>
<dbReference type="InterPro" id="IPR036365">
    <property type="entry name" value="PGBD-like_sf"/>
</dbReference>
<evidence type="ECO:0000256" key="3">
    <source>
        <dbReference type="ARBA" id="ARBA00022679"/>
    </source>
</evidence>
<evidence type="ECO:0000256" key="6">
    <source>
        <dbReference type="ARBA" id="ARBA00023316"/>
    </source>
</evidence>
<dbReference type="PANTHER" id="PTHR41533:SF2">
    <property type="entry name" value="BLR7131 PROTEIN"/>
    <property type="match status" value="1"/>
</dbReference>
<dbReference type="GO" id="GO:0008360">
    <property type="term" value="P:regulation of cell shape"/>
    <property type="evidence" value="ECO:0007669"/>
    <property type="project" value="UniProtKB-UniRule"/>
</dbReference>
<keyword evidence="3" id="KW-0808">Transferase</keyword>
<evidence type="ECO:0000313" key="9">
    <source>
        <dbReference type="EMBL" id="QJR37869.1"/>
    </source>
</evidence>
<evidence type="ECO:0000256" key="5">
    <source>
        <dbReference type="ARBA" id="ARBA00022984"/>
    </source>
</evidence>
<dbReference type="GO" id="GO:0071555">
    <property type="term" value="P:cell wall organization"/>
    <property type="evidence" value="ECO:0007669"/>
    <property type="project" value="UniProtKB-UniRule"/>
</dbReference>
<dbReference type="PROSITE" id="PS52029">
    <property type="entry name" value="LD_TPASE"/>
    <property type="match status" value="1"/>
</dbReference>
<dbReference type="KEGG" id="ggr:HKW67_21245"/>
<dbReference type="EMBL" id="CP053085">
    <property type="protein sequence ID" value="QJR37869.1"/>
    <property type="molecule type" value="Genomic_DNA"/>
</dbReference>
<dbReference type="InterPro" id="IPR005490">
    <property type="entry name" value="LD_TPept_cat_dom"/>
</dbReference>
<evidence type="ECO:0000256" key="4">
    <source>
        <dbReference type="ARBA" id="ARBA00022960"/>
    </source>
</evidence>
<dbReference type="SUPFAM" id="SSF141523">
    <property type="entry name" value="L,D-transpeptidase catalytic domain-like"/>
    <property type="match status" value="1"/>
</dbReference>
<keyword evidence="6 7" id="KW-0961">Cell wall biogenesis/degradation</keyword>
<organism evidence="9 10">
    <name type="scientific">Gemmatimonas groenlandica</name>
    <dbReference type="NCBI Taxonomy" id="2732249"/>
    <lineage>
        <taxon>Bacteria</taxon>
        <taxon>Pseudomonadati</taxon>
        <taxon>Gemmatimonadota</taxon>
        <taxon>Gemmatimonadia</taxon>
        <taxon>Gemmatimonadales</taxon>
        <taxon>Gemmatimonadaceae</taxon>
        <taxon>Gemmatimonas</taxon>
    </lineage>
</organism>
<accession>A0A6M4IVX2</accession>
<dbReference type="RefSeq" id="WP_171227305.1">
    <property type="nucleotide sequence ID" value="NZ_CP053085.1"/>
</dbReference>
<gene>
    <name evidence="9" type="ORF">HKW67_21245</name>
</gene>
<dbReference type="InterPro" id="IPR036366">
    <property type="entry name" value="PGBDSf"/>
</dbReference>
<dbReference type="Pfam" id="PF03734">
    <property type="entry name" value="YkuD"/>
    <property type="match status" value="1"/>
</dbReference>
<dbReference type="GO" id="GO:0009252">
    <property type="term" value="P:peptidoglycan biosynthetic process"/>
    <property type="evidence" value="ECO:0007669"/>
    <property type="project" value="UniProtKB-UniPathway"/>
</dbReference>
<comment type="pathway">
    <text evidence="1 7">Cell wall biogenesis; peptidoglycan biosynthesis.</text>
</comment>
<evidence type="ECO:0000256" key="2">
    <source>
        <dbReference type="ARBA" id="ARBA00005992"/>
    </source>
</evidence>
<feature type="domain" description="L,D-TPase catalytic" evidence="8">
    <location>
        <begin position="342"/>
        <end position="500"/>
    </location>
</feature>
<name>A0A6M4IVX2_9BACT</name>
<dbReference type="PROSITE" id="PS51257">
    <property type="entry name" value="PROKAR_LIPOPROTEIN"/>
    <property type="match status" value="1"/>
</dbReference>
<dbReference type="PANTHER" id="PTHR41533">
    <property type="entry name" value="L,D-TRANSPEPTIDASE HI_1667-RELATED"/>
    <property type="match status" value="1"/>
</dbReference>
<proteinExistence type="inferred from homology"/>
<dbReference type="Proteomes" id="UP000500938">
    <property type="component" value="Chromosome"/>
</dbReference>
<dbReference type="Gene3D" id="1.10.101.10">
    <property type="entry name" value="PGBD-like superfamily/PGBD"/>
    <property type="match status" value="1"/>
</dbReference>
<dbReference type="SUPFAM" id="SSF47090">
    <property type="entry name" value="PGBD-like"/>
    <property type="match status" value="1"/>
</dbReference>
<evidence type="ECO:0000259" key="8">
    <source>
        <dbReference type="PROSITE" id="PS52029"/>
    </source>
</evidence>
<keyword evidence="5 7" id="KW-0573">Peptidoglycan synthesis</keyword>